<dbReference type="PROSITE" id="PS51257">
    <property type="entry name" value="PROKAR_LIPOPROTEIN"/>
    <property type="match status" value="1"/>
</dbReference>
<dbReference type="AlphaFoldDB" id="A0A5N1J3V5"/>
<proteinExistence type="predicted"/>
<evidence type="ECO:0000313" key="1">
    <source>
        <dbReference type="EMBL" id="KAA9345581.1"/>
    </source>
</evidence>
<dbReference type="RefSeq" id="WP_150901723.1">
    <property type="nucleotide sequence ID" value="NZ_VTWT01000001.1"/>
</dbReference>
<sequence>MKGTFFFRKLGLGLLLLACSCQGGGEKKRTEKDINFTEFGKYWYQGQAEVNTYELEQFRYGEKRPAEAVLIFVTEDLSKKTHIKPDAPAKDQVGVQKVLKLNLTKKFTTGIYPYSMMLSVFSPVYEEMPALKITGSCQEWCGQTFTQLNYRPQAYEALQRSYFESDGDRELTLKARSEDELWTLIRLNPKLVPTGNLDLIPGLLDLRFTHKPLQAYRAGIEIKPAAKAFSNFKKEQLRVCSVRYHYYPRQLHIYFSSKFPYEIAGWEEVHVTPNGKPEISRATRKAVEMLAYWKMNGTKYDFKRKELLLE</sequence>
<organism evidence="1 2">
    <name type="scientific">Adhaeribacter soli</name>
    <dbReference type="NCBI Taxonomy" id="2607655"/>
    <lineage>
        <taxon>Bacteria</taxon>
        <taxon>Pseudomonadati</taxon>
        <taxon>Bacteroidota</taxon>
        <taxon>Cytophagia</taxon>
        <taxon>Cytophagales</taxon>
        <taxon>Hymenobacteraceae</taxon>
        <taxon>Adhaeribacter</taxon>
    </lineage>
</organism>
<dbReference type="Proteomes" id="UP000326570">
    <property type="component" value="Unassembled WGS sequence"/>
</dbReference>
<comment type="caution">
    <text evidence="1">The sequence shown here is derived from an EMBL/GenBank/DDBJ whole genome shotgun (WGS) entry which is preliminary data.</text>
</comment>
<protein>
    <recommendedName>
        <fullName evidence="3">Septum formation inhibitor Maf</fullName>
    </recommendedName>
</protein>
<evidence type="ECO:0008006" key="3">
    <source>
        <dbReference type="Google" id="ProtNLM"/>
    </source>
</evidence>
<gene>
    <name evidence="1" type="ORF">F0P94_00385</name>
</gene>
<reference evidence="1 2" key="1">
    <citation type="submission" date="2019-09" db="EMBL/GenBank/DDBJ databases">
        <title>Genome sequence of Adhaeribacter sp. M2.</title>
        <authorList>
            <person name="Srinivasan S."/>
        </authorList>
    </citation>
    <scope>NUCLEOTIDE SEQUENCE [LARGE SCALE GENOMIC DNA]</scope>
    <source>
        <strain evidence="1 2">M2</strain>
    </source>
</reference>
<evidence type="ECO:0000313" key="2">
    <source>
        <dbReference type="Proteomes" id="UP000326570"/>
    </source>
</evidence>
<keyword evidence="2" id="KW-1185">Reference proteome</keyword>
<name>A0A5N1J3V5_9BACT</name>
<accession>A0A5N1J3V5</accession>
<dbReference type="EMBL" id="VTWT01000001">
    <property type="protein sequence ID" value="KAA9345581.1"/>
    <property type="molecule type" value="Genomic_DNA"/>
</dbReference>